<dbReference type="Proteomes" id="UP000054498">
    <property type="component" value="Unassembled WGS sequence"/>
</dbReference>
<dbReference type="AlphaFoldDB" id="A0A0D2LQ78"/>
<reference evidence="2 3" key="1">
    <citation type="journal article" date="2013" name="BMC Genomics">
        <title>Reconstruction of the lipid metabolism for the microalga Monoraphidium neglectum from its genome sequence reveals characteristics suitable for biofuel production.</title>
        <authorList>
            <person name="Bogen C."/>
            <person name="Al-Dilaimi A."/>
            <person name="Albersmeier A."/>
            <person name="Wichmann J."/>
            <person name="Grundmann M."/>
            <person name="Rupp O."/>
            <person name="Lauersen K.J."/>
            <person name="Blifernez-Klassen O."/>
            <person name="Kalinowski J."/>
            <person name="Goesmann A."/>
            <person name="Mussgnug J.H."/>
            <person name="Kruse O."/>
        </authorList>
    </citation>
    <scope>NUCLEOTIDE SEQUENCE [LARGE SCALE GENOMIC DNA]</scope>
    <source>
        <strain evidence="2 3">SAG 48.87</strain>
    </source>
</reference>
<accession>A0A0D2LQ78</accession>
<dbReference type="KEGG" id="mng:MNEG_15867"/>
<feature type="region of interest" description="Disordered" evidence="1">
    <location>
        <begin position="1"/>
        <end position="95"/>
    </location>
</feature>
<feature type="non-terminal residue" evidence="2">
    <location>
        <position position="1"/>
    </location>
</feature>
<dbReference type="RefSeq" id="XP_013891116.1">
    <property type="nucleotide sequence ID" value="XM_014035662.1"/>
</dbReference>
<dbReference type="EMBL" id="KK105959">
    <property type="protein sequence ID" value="KIY92096.1"/>
    <property type="molecule type" value="Genomic_DNA"/>
</dbReference>
<evidence type="ECO:0000313" key="3">
    <source>
        <dbReference type="Proteomes" id="UP000054498"/>
    </source>
</evidence>
<evidence type="ECO:0000256" key="1">
    <source>
        <dbReference type="SAM" id="MobiDB-lite"/>
    </source>
</evidence>
<keyword evidence="3" id="KW-1185">Reference proteome</keyword>
<dbReference type="GeneID" id="25733570"/>
<evidence type="ECO:0000313" key="2">
    <source>
        <dbReference type="EMBL" id="KIY92096.1"/>
    </source>
</evidence>
<name>A0A0D2LQ78_9CHLO</name>
<sequence>RRAARRLPLAAAAKAKAARAPPLRIHQAARGQGPPRAALPRPRGGTPREAPRRGSAPRASRGSSRRPRQERGASLGWETGGRRGPQSARRQPGPS</sequence>
<proteinExistence type="predicted"/>
<feature type="compositionally biased region" description="Low complexity" evidence="1">
    <location>
        <begin position="1"/>
        <end position="62"/>
    </location>
</feature>
<feature type="non-terminal residue" evidence="2">
    <location>
        <position position="95"/>
    </location>
</feature>
<gene>
    <name evidence="2" type="ORF">MNEG_15867</name>
</gene>
<protein>
    <submittedName>
        <fullName evidence="2">Uncharacterized protein</fullName>
    </submittedName>
</protein>
<organism evidence="2 3">
    <name type="scientific">Monoraphidium neglectum</name>
    <dbReference type="NCBI Taxonomy" id="145388"/>
    <lineage>
        <taxon>Eukaryota</taxon>
        <taxon>Viridiplantae</taxon>
        <taxon>Chlorophyta</taxon>
        <taxon>core chlorophytes</taxon>
        <taxon>Chlorophyceae</taxon>
        <taxon>CS clade</taxon>
        <taxon>Sphaeropleales</taxon>
        <taxon>Selenastraceae</taxon>
        <taxon>Monoraphidium</taxon>
    </lineage>
</organism>